<keyword evidence="3" id="KW-1185">Reference proteome</keyword>
<feature type="domain" description="Heme NO-binding" evidence="1">
    <location>
        <begin position="2"/>
        <end position="162"/>
    </location>
</feature>
<sequence>MYGIINRFFKDFFQQNFGEDEWSKIAKILDIEKLYFMGMKQYPDQITYGIVSVASEKLEIDQEKILYLAGTKWVDFILETEFNYVFKVFGDNLFDFMKNLDNLHFNVTNVIPGIKPPSFKCTNVTQDTLYLHYYSDRPGLDSFVEGLIMGLATFFNKKISITLQNSKDENNDHSIFFVVILGDRT</sequence>
<dbReference type="InterPro" id="IPR011644">
    <property type="entry name" value="Heme_NO-bd"/>
</dbReference>
<proteinExistence type="predicted"/>
<dbReference type="PANTHER" id="PTHR45655:SF13">
    <property type="entry name" value="SOLUBLE GUANYLATE CYCLASE GCY-32-RELATED"/>
    <property type="match status" value="1"/>
</dbReference>
<evidence type="ECO:0000259" key="1">
    <source>
        <dbReference type="Pfam" id="PF07700"/>
    </source>
</evidence>
<gene>
    <name evidence="2" type="ORF">LNTAR_06604</name>
</gene>
<evidence type="ECO:0000313" key="3">
    <source>
        <dbReference type="Proteomes" id="UP000004947"/>
    </source>
</evidence>
<dbReference type="InterPro" id="IPR024096">
    <property type="entry name" value="NO_sig/Golgi_transp_ligand-bd"/>
</dbReference>
<reference evidence="2 3" key="1">
    <citation type="journal article" date="2010" name="J. Bacteriol.">
        <title>Genome sequence of Lentisphaera araneosa HTCC2155T, the type species of the order Lentisphaerales in the phylum Lentisphaerae.</title>
        <authorList>
            <person name="Thrash J.C."/>
            <person name="Cho J.C."/>
            <person name="Vergin K.L."/>
            <person name="Morris R.M."/>
            <person name="Giovannoni S.J."/>
        </authorList>
    </citation>
    <scope>NUCLEOTIDE SEQUENCE [LARGE SCALE GENOMIC DNA]</scope>
    <source>
        <strain evidence="2 3">HTCC2155</strain>
    </source>
</reference>
<dbReference type="PANTHER" id="PTHR45655">
    <property type="entry name" value="GUANYLATE CYCLASE SOLUBLE SUBUNIT BETA-2"/>
    <property type="match status" value="1"/>
</dbReference>
<dbReference type="Pfam" id="PF07700">
    <property type="entry name" value="HNOB"/>
    <property type="match status" value="1"/>
</dbReference>
<dbReference type="InterPro" id="IPR038158">
    <property type="entry name" value="H-NOX_domain_sf"/>
</dbReference>
<protein>
    <recommendedName>
        <fullName evidence="1">Heme NO-binding domain-containing protein</fullName>
    </recommendedName>
</protein>
<dbReference type="RefSeq" id="WP_007279385.1">
    <property type="nucleotide sequence ID" value="NZ_ABCK01000013.1"/>
</dbReference>
<dbReference type="OrthoDB" id="7266652at2"/>
<dbReference type="STRING" id="313628.LNTAR_06604"/>
<dbReference type="SUPFAM" id="SSF111126">
    <property type="entry name" value="Ligand-binding domain in the NO signalling and Golgi transport"/>
    <property type="match status" value="1"/>
</dbReference>
<accession>A6DNE7</accession>
<dbReference type="Gene3D" id="3.90.1520.10">
    <property type="entry name" value="H-NOX domain"/>
    <property type="match status" value="1"/>
</dbReference>
<dbReference type="Proteomes" id="UP000004947">
    <property type="component" value="Unassembled WGS sequence"/>
</dbReference>
<organism evidence="2 3">
    <name type="scientific">Lentisphaera araneosa HTCC2155</name>
    <dbReference type="NCBI Taxonomy" id="313628"/>
    <lineage>
        <taxon>Bacteria</taxon>
        <taxon>Pseudomonadati</taxon>
        <taxon>Lentisphaerota</taxon>
        <taxon>Lentisphaeria</taxon>
        <taxon>Lentisphaerales</taxon>
        <taxon>Lentisphaeraceae</taxon>
        <taxon>Lentisphaera</taxon>
    </lineage>
</organism>
<dbReference type="AlphaFoldDB" id="A6DNE7"/>
<comment type="caution">
    <text evidence="2">The sequence shown here is derived from an EMBL/GenBank/DDBJ whole genome shotgun (WGS) entry which is preliminary data.</text>
</comment>
<dbReference type="GO" id="GO:0020037">
    <property type="term" value="F:heme binding"/>
    <property type="evidence" value="ECO:0007669"/>
    <property type="project" value="InterPro"/>
</dbReference>
<dbReference type="EMBL" id="ABCK01000013">
    <property type="protein sequence ID" value="EDM26895.1"/>
    <property type="molecule type" value="Genomic_DNA"/>
</dbReference>
<evidence type="ECO:0000313" key="2">
    <source>
        <dbReference type="EMBL" id="EDM26895.1"/>
    </source>
</evidence>
<dbReference type="eggNOG" id="COG1060">
    <property type="taxonomic scope" value="Bacteria"/>
</dbReference>
<name>A6DNE7_9BACT</name>